<comment type="caution">
    <text evidence="1">The sequence shown here is derived from an EMBL/GenBank/DDBJ whole genome shotgun (WGS) entry which is preliminary data.</text>
</comment>
<reference evidence="1 2" key="1">
    <citation type="submission" date="2014-07" db="EMBL/GenBank/DDBJ databases">
        <title>Draft Genome Sequence of Gephyronic Acid Producer, Cystobacter violaceus Strain Cb vi76.</title>
        <authorList>
            <person name="Stevens D.C."/>
            <person name="Young J."/>
            <person name="Carmichael R."/>
            <person name="Tan J."/>
            <person name="Taylor R.E."/>
        </authorList>
    </citation>
    <scope>NUCLEOTIDE SEQUENCE [LARGE SCALE GENOMIC DNA]</scope>
    <source>
        <strain evidence="1 2">Cb vi76</strain>
    </source>
</reference>
<sequence length="90" mass="9798">MPAGGRRDVSLSRPRGQFQVLQNSAHPTGCRQIHQHPAHASTAASNDLAQMHARGQGLTRSLLQAGEFAARACENAEKRHCALLPEFPFE</sequence>
<name>A0A084SK25_9BACT</name>
<evidence type="ECO:0000313" key="2">
    <source>
        <dbReference type="Proteomes" id="UP000028547"/>
    </source>
</evidence>
<dbReference type="AlphaFoldDB" id="A0A084SK25"/>
<dbReference type="EMBL" id="JPMI01000275">
    <property type="protein sequence ID" value="KFA88810.1"/>
    <property type="molecule type" value="Genomic_DNA"/>
</dbReference>
<accession>A0A084SK25</accession>
<protein>
    <submittedName>
        <fullName evidence="1">Uncharacterized protein</fullName>
    </submittedName>
</protein>
<organism evidence="1 2">
    <name type="scientific">Archangium violaceum Cb vi76</name>
    <dbReference type="NCBI Taxonomy" id="1406225"/>
    <lineage>
        <taxon>Bacteria</taxon>
        <taxon>Pseudomonadati</taxon>
        <taxon>Myxococcota</taxon>
        <taxon>Myxococcia</taxon>
        <taxon>Myxococcales</taxon>
        <taxon>Cystobacterineae</taxon>
        <taxon>Archangiaceae</taxon>
        <taxon>Archangium</taxon>
    </lineage>
</organism>
<proteinExistence type="predicted"/>
<evidence type="ECO:0000313" key="1">
    <source>
        <dbReference type="EMBL" id="KFA88810.1"/>
    </source>
</evidence>
<dbReference type="Proteomes" id="UP000028547">
    <property type="component" value="Unassembled WGS sequence"/>
</dbReference>
<gene>
    <name evidence="1" type="ORF">Q664_38530</name>
</gene>